<dbReference type="EMBL" id="PQXM01000623">
    <property type="protein sequence ID" value="TGO71060.1"/>
    <property type="molecule type" value="Genomic_DNA"/>
</dbReference>
<reference evidence="2 3" key="1">
    <citation type="submission" date="2017-12" db="EMBL/GenBank/DDBJ databases">
        <title>Comparative genomics of Botrytis spp.</title>
        <authorList>
            <person name="Valero-Jimenez C.A."/>
            <person name="Tapia P."/>
            <person name="Veloso J."/>
            <person name="Silva-Moreno E."/>
            <person name="Staats M."/>
            <person name="Valdes J.H."/>
            <person name="Van Kan J.A.L."/>
        </authorList>
    </citation>
    <scope>NUCLEOTIDE SEQUENCE [LARGE SCALE GENOMIC DNA]</scope>
    <source>
        <strain evidence="2 3">Be9601</strain>
    </source>
</reference>
<dbReference type="Proteomes" id="UP000297229">
    <property type="component" value="Unassembled WGS sequence"/>
</dbReference>
<feature type="compositionally biased region" description="Acidic residues" evidence="1">
    <location>
        <begin position="149"/>
        <end position="165"/>
    </location>
</feature>
<feature type="region of interest" description="Disordered" evidence="1">
    <location>
        <begin position="57"/>
        <end position="175"/>
    </location>
</feature>
<name>A0A4Z1JHS4_9HELO</name>
<sequence length="175" mass="19409">MTMGNPRLKNAFDGMNAPRLRELLNKLCECGKFTIDDAMGKIEVEVRNIVISNGFIDLTQSDDSDGEGEQNKNGGVGNYNDNDELAKEEGDNGEVAFVDIANLSELEDMETNQQMGEQKIDEEAGLVKSADQQTNKDDEEAFEGKEGYSEEESEIDSWDSDDDNDVPALRKSEIK</sequence>
<dbReference type="AlphaFoldDB" id="A0A4Z1JHS4"/>
<organism evidence="2 3">
    <name type="scientific">Botrytis elliptica</name>
    <dbReference type="NCBI Taxonomy" id="278938"/>
    <lineage>
        <taxon>Eukaryota</taxon>
        <taxon>Fungi</taxon>
        <taxon>Dikarya</taxon>
        <taxon>Ascomycota</taxon>
        <taxon>Pezizomycotina</taxon>
        <taxon>Leotiomycetes</taxon>
        <taxon>Helotiales</taxon>
        <taxon>Sclerotiniaceae</taxon>
        <taxon>Botrytis</taxon>
    </lineage>
</organism>
<evidence type="ECO:0000313" key="3">
    <source>
        <dbReference type="Proteomes" id="UP000297229"/>
    </source>
</evidence>
<evidence type="ECO:0000256" key="1">
    <source>
        <dbReference type="SAM" id="MobiDB-lite"/>
    </source>
</evidence>
<proteinExistence type="predicted"/>
<gene>
    <name evidence="2" type="ORF">BELL_0625g00050</name>
</gene>
<evidence type="ECO:0000313" key="2">
    <source>
        <dbReference type="EMBL" id="TGO71060.1"/>
    </source>
</evidence>
<protein>
    <submittedName>
        <fullName evidence="2">Uncharacterized protein</fullName>
    </submittedName>
</protein>
<accession>A0A4Z1JHS4</accession>
<dbReference type="STRING" id="278938.A0A4Z1JHS4"/>
<keyword evidence="3" id="KW-1185">Reference proteome</keyword>
<comment type="caution">
    <text evidence="2">The sequence shown here is derived from an EMBL/GenBank/DDBJ whole genome shotgun (WGS) entry which is preliminary data.</text>
</comment>